<proteinExistence type="predicted"/>
<dbReference type="PANTHER" id="PTHR46470:SF2">
    <property type="entry name" value="GLYCERALDEHYDE 3-PHOSPHATE PHOSPHATASE"/>
    <property type="match status" value="1"/>
</dbReference>
<dbReference type="Gene3D" id="3.40.50.1000">
    <property type="entry name" value="HAD superfamily/HAD-like"/>
    <property type="match status" value="1"/>
</dbReference>
<accession>A0A955RSA7</accession>
<evidence type="ECO:0000256" key="3">
    <source>
        <dbReference type="ARBA" id="ARBA00022842"/>
    </source>
</evidence>
<dbReference type="PANTHER" id="PTHR46470">
    <property type="entry name" value="N-ACYLNEURAMINATE-9-PHOSPHATASE"/>
    <property type="match status" value="1"/>
</dbReference>
<keyword evidence="1" id="KW-0479">Metal-binding</keyword>
<evidence type="ECO:0000256" key="1">
    <source>
        <dbReference type="ARBA" id="ARBA00022723"/>
    </source>
</evidence>
<protein>
    <submittedName>
        <fullName evidence="4">Uncharacterized protein</fullName>
    </submittedName>
</protein>
<dbReference type="Proteomes" id="UP000751518">
    <property type="component" value="Unassembled WGS sequence"/>
</dbReference>
<evidence type="ECO:0000256" key="2">
    <source>
        <dbReference type="ARBA" id="ARBA00022801"/>
    </source>
</evidence>
<dbReference type="Pfam" id="PF00702">
    <property type="entry name" value="Hydrolase"/>
    <property type="match status" value="1"/>
</dbReference>
<gene>
    <name evidence="4" type="ORF">KC614_04350</name>
</gene>
<keyword evidence="3" id="KW-0460">Magnesium</keyword>
<dbReference type="GO" id="GO:0016791">
    <property type="term" value="F:phosphatase activity"/>
    <property type="evidence" value="ECO:0007669"/>
    <property type="project" value="TreeGrafter"/>
</dbReference>
<evidence type="ECO:0000313" key="5">
    <source>
        <dbReference type="Proteomes" id="UP000751518"/>
    </source>
</evidence>
<reference evidence="4" key="2">
    <citation type="journal article" date="2021" name="Microbiome">
        <title>Successional dynamics and alternative stable states in a saline activated sludge microbial community over 9 years.</title>
        <authorList>
            <person name="Wang Y."/>
            <person name="Ye J."/>
            <person name="Ju F."/>
            <person name="Liu L."/>
            <person name="Boyd J.A."/>
            <person name="Deng Y."/>
            <person name="Parks D.H."/>
            <person name="Jiang X."/>
            <person name="Yin X."/>
            <person name="Woodcroft B.J."/>
            <person name="Tyson G.W."/>
            <person name="Hugenholtz P."/>
            <person name="Polz M.F."/>
            <person name="Zhang T."/>
        </authorList>
    </citation>
    <scope>NUCLEOTIDE SEQUENCE</scope>
    <source>
        <strain evidence="4">HKST-UBA03</strain>
    </source>
</reference>
<dbReference type="GO" id="GO:0046872">
    <property type="term" value="F:metal ion binding"/>
    <property type="evidence" value="ECO:0007669"/>
    <property type="project" value="UniProtKB-KW"/>
</dbReference>
<dbReference type="SUPFAM" id="SSF56784">
    <property type="entry name" value="HAD-like"/>
    <property type="match status" value="1"/>
</dbReference>
<name>A0A955RSA7_UNCKA</name>
<dbReference type="EMBL" id="JAGQKZ010000048">
    <property type="protein sequence ID" value="MCA9392398.1"/>
    <property type="molecule type" value="Genomic_DNA"/>
</dbReference>
<keyword evidence="2" id="KW-0378">Hydrolase</keyword>
<organism evidence="4 5">
    <name type="scientific">candidate division WWE3 bacterium</name>
    <dbReference type="NCBI Taxonomy" id="2053526"/>
    <lineage>
        <taxon>Bacteria</taxon>
        <taxon>Katanobacteria</taxon>
    </lineage>
</organism>
<comment type="caution">
    <text evidence="4">The sequence shown here is derived from an EMBL/GenBank/DDBJ whole genome shotgun (WGS) entry which is preliminary data.</text>
</comment>
<evidence type="ECO:0000313" key="4">
    <source>
        <dbReference type="EMBL" id="MCA9392398.1"/>
    </source>
</evidence>
<dbReference type="InterPro" id="IPR036412">
    <property type="entry name" value="HAD-like_sf"/>
</dbReference>
<dbReference type="AlphaFoldDB" id="A0A955RSA7"/>
<sequence length="300" mass="34000">MLSVDFDLQNSIWFFDIDDTLIDTEGASLQGTKGVGALFAARFDDETGKMVEDAVNQTFGLMVAGYRVKHDDDWQKVPGGKPAFDKLIERVTGVQDQVLRDFGHIKKWSREVFAKLACDDLRLEVTPELIAEAGDAYWITLTRHTTVFESAIKLFAFLHEHKRPIYLITSSDARLQMKDNGQFYYDPSYSEALKRERIELLREMGLDYRLVSIGDPEDKPHIDFFEKGLKKASGDLGYEVDPSTCVIVGDSYGGDIQTPLEKMGFRLGIRFHKAVEETRMENERLISTGDFGEVVEMMAA</sequence>
<reference evidence="4" key="1">
    <citation type="submission" date="2020-04" db="EMBL/GenBank/DDBJ databases">
        <authorList>
            <person name="Zhang T."/>
        </authorList>
    </citation>
    <scope>NUCLEOTIDE SEQUENCE</scope>
    <source>
        <strain evidence="4">HKST-UBA03</strain>
    </source>
</reference>
<dbReference type="InterPro" id="IPR051400">
    <property type="entry name" value="HAD-like_hydrolase"/>
</dbReference>
<dbReference type="InterPro" id="IPR023214">
    <property type="entry name" value="HAD_sf"/>
</dbReference>